<dbReference type="InterPro" id="IPR009057">
    <property type="entry name" value="Homeodomain-like_sf"/>
</dbReference>
<dbReference type="InterPro" id="IPR036271">
    <property type="entry name" value="Tet_transcr_reg_TetR-rel_C_sf"/>
</dbReference>
<sequence>MNSATAGTAARVMDVAEALIQQRGYGGFSFDDVAQAVGIRKPSVHHHFRTKAELVAALARRYTERFESALAAIDVARRDPLARLKAYVQLFATTYAQDGRLCVCGMLGAEADALPADVADAVAGFFQLNLTWLAAAFRDAQRSGQVTTAQRAANLAELMLSALEGAMVVGRGGRSGGGPAAVGKHLLAGLAR</sequence>
<keyword evidence="2 4" id="KW-0238">DNA-binding</keyword>
<evidence type="ECO:0000313" key="6">
    <source>
        <dbReference type="EMBL" id="MCP1374804.1"/>
    </source>
</evidence>
<gene>
    <name evidence="6" type="ORF">NC595_12095</name>
</gene>
<name>A0ABT1FBQ6_9GAMM</name>
<dbReference type="PANTHER" id="PTHR47506:SF6">
    <property type="entry name" value="HTH-TYPE TRANSCRIPTIONAL REPRESSOR NEMR"/>
    <property type="match status" value="1"/>
</dbReference>
<evidence type="ECO:0000256" key="3">
    <source>
        <dbReference type="ARBA" id="ARBA00023163"/>
    </source>
</evidence>
<dbReference type="EMBL" id="JAMZEK010000002">
    <property type="protein sequence ID" value="MCP1374804.1"/>
    <property type="molecule type" value="Genomic_DNA"/>
</dbReference>
<dbReference type="Pfam" id="PF00440">
    <property type="entry name" value="TetR_N"/>
    <property type="match status" value="1"/>
</dbReference>
<dbReference type="Gene3D" id="1.10.357.10">
    <property type="entry name" value="Tetracycline Repressor, domain 2"/>
    <property type="match status" value="1"/>
</dbReference>
<accession>A0ABT1FBQ6</accession>
<feature type="domain" description="HTH tetR-type" evidence="5">
    <location>
        <begin position="6"/>
        <end position="66"/>
    </location>
</feature>
<keyword evidence="7" id="KW-1185">Reference proteome</keyword>
<evidence type="ECO:0000256" key="1">
    <source>
        <dbReference type="ARBA" id="ARBA00023015"/>
    </source>
</evidence>
<dbReference type="PANTHER" id="PTHR47506">
    <property type="entry name" value="TRANSCRIPTIONAL REGULATORY PROTEIN"/>
    <property type="match status" value="1"/>
</dbReference>
<evidence type="ECO:0000259" key="5">
    <source>
        <dbReference type="PROSITE" id="PS50977"/>
    </source>
</evidence>
<proteinExistence type="predicted"/>
<evidence type="ECO:0000256" key="2">
    <source>
        <dbReference type="ARBA" id="ARBA00023125"/>
    </source>
</evidence>
<dbReference type="Pfam" id="PF16925">
    <property type="entry name" value="TetR_C_13"/>
    <property type="match status" value="1"/>
</dbReference>
<evidence type="ECO:0000256" key="4">
    <source>
        <dbReference type="PROSITE-ProRule" id="PRU00335"/>
    </source>
</evidence>
<dbReference type="RefSeq" id="WP_253566771.1">
    <property type="nucleotide sequence ID" value="NZ_JAMZEK010000002.1"/>
</dbReference>
<organism evidence="6 7">
    <name type="scientific">Dyella lutea</name>
    <dbReference type="NCBI Taxonomy" id="2950441"/>
    <lineage>
        <taxon>Bacteria</taxon>
        <taxon>Pseudomonadati</taxon>
        <taxon>Pseudomonadota</taxon>
        <taxon>Gammaproteobacteria</taxon>
        <taxon>Lysobacterales</taxon>
        <taxon>Rhodanobacteraceae</taxon>
        <taxon>Dyella</taxon>
    </lineage>
</organism>
<dbReference type="Proteomes" id="UP001204615">
    <property type="component" value="Unassembled WGS sequence"/>
</dbReference>
<keyword evidence="1" id="KW-0805">Transcription regulation</keyword>
<dbReference type="PROSITE" id="PS50977">
    <property type="entry name" value="HTH_TETR_2"/>
    <property type="match status" value="1"/>
</dbReference>
<dbReference type="SUPFAM" id="SSF46689">
    <property type="entry name" value="Homeodomain-like"/>
    <property type="match status" value="1"/>
</dbReference>
<evidence type="ECO:0000313" key="7">
    <source>
        <dbReference type="Proteomes" id="UP001204615"/>
    </source>
</evidence>
<dbReference type="InterPro" id="IPR011075">
    <property type="entry name" value="TetR_C"/>
</dbReference>
<feature type="DNA-binding region" description="H-T-H motif" evidence="4">
    <location>
        <begin position="29"/>
        <end position="48"/>
    </location>
</feature>
<dbReference type="InterPro" id="IPR001647">
    <property type="entry name" value="HTH_TetR"/>
</dbReference>
<dbReference type="PRINTS" id="PR00455">
    <property type="entry name" value="HTHTETR"/>
</dbReference>
<reference evidence="6 7" key="1">
    <citation type="submission" date="2022-06" db="EMBL/GenBank/DDBJ databases">
        <title>Dyella sp. Sa strain:Sa Genome sequencing.</title>
        <authorList>
            <person name="Park S."/>
        </authorList>
    </citation>
    <scope>NUCLEOTIDE SEQUENCE [LARGE SCALE GENOMIC DNA]</scope>
    <source>
        <strain evidence="6 7">Sa</strain>
    </source>
</reference>
<comment type="caution">
    <text evidence="6">The sequence shown here is derived from an EMBL/GenBank/DDBJ whole genome shotgun (WGS) entry which is preliminary data.</text>
</comment>
<dbReference type="SUPFAM" id="SSF48498">
    <property type="entry name" value="Tetracyclin repressor-like, C-terminal domain"/>
    <property type="match status" value="1"/>
</dbReference>
<protein>
    <submittedName>
        <fullName evidence="6">TetR/AcrR family transcriptional regulator</fullName>
    </submittedName>
</protein>
<keyword evidence="3" id="KW-0804">Transcription</keyword>